<name>A0A4C2E5G1_9SACH</name>
<dbReference type="GO" id="GO:0000282">
    <property type="term" value="P:cellular bud site selection"/>
    <property type="evidence" value="ECO:0007669"/>
    <property type="project" value="TreeGrafter"/>
</dbReference>
<dbReference type="InterPro" id="IPR012860">
    <property type="entry name" value="Afi1_N"/>
</dbReference>
<dbReference type="PANTHER" id="PTHR28245">
    <property type="entry name" value="ARF3-INTERACTING PROTEIN 1"/>
    <property type="match status" value="1"/>
</dbReference>
<feature type="compositionally biased region" description="Low complexity" evidence="1">
    <location>
        <begin position="680"/>
        <end position="693"/>
    </location>
</feature>
<keyword evidence="4" id="KW-1185">Reference proteome</keyword>
<evidence type="ECO:0000313" key="4">
    <source>
        <dbReference type="Proteomes" id="UP000301737"/>
    </source>
</evidence>
<feature type="domain" description="Arf3-interacting protein 1 N-terminal" evidence="2">
    <location>
        <begin position="11"/>
        <end position="96"/>
    </location>
</feature>
<sequence length="784" mass="89863">MSTSCKTNVDYLLTAEFDNRFGPVIRDQYPSVIPGFGYEVEDYTQKYDVFNLASLMIPNNAEYNTNDGPDTTVFMLYRDCETMKYELFPSKQVDQTLCFVNVVYAQENELNNRGTNIKAVALGTTMVDFMAFKPFVLECLHRYMKLTNKDDITPVLKACFKLLNRAELSFVRKLHSNSIRQSLLQSLGDDTRLKEWFDEESSGVSVFKGLLKCHHHDKYTNRITLRGGKISITLQGYRPRRDFIDFSKIPLEFDAVTQGPITWNMKYDPKISKFLLNFIPLLRKRDTGGSFRFKLIIYSQQSKSSALSQFVITVSNLMGLTNSTKIFSDKPCITLPFVDVSVISPLKEYLALQDQGIFLVMGTTNPIFKSQDELYDYYYDLDNELISEVSDGGDRITPSKWDVTALKRLFIINSSSSSTSGETPRMGFLQKLIESINEQETNFSKIVLSFQKTNVMQLLQLNYQVQGINPRYLFDEYITKYRDVVVFPDIFEAETLNTLQILMTINDIMTRLYQFDLPILERSTLLCQLNDMFSEIYSFINTDEDHLEKFLMACLRYPFVFPCSQYNLQEDNLAKVNLKQELKNYFKDDKIWLSLVEDPMEPSSLLSKFTKDRSLNLICLPLLFNPNIRVTKNPVSEHSDVMIKSPANASIRRRRSVNIKQMLNFGRSRESMTDMSPLRSTSEASTTSSNSISGRFYKSESPSVQSSKVNHVDMNKKTKDIRNLAYKIICTIQTHFIGGLLIDQSLAPFFKIVLESFRLKPPVREGTSSSGGSLDTRSGVASSE</sequence>
<dbReference type="OrthoDB" id="66409at2759"/>
<evidence type="ECO:0000256" key="1">
    <source>
        <dbReference type="SAM" id="MobiDB-lite"/>
    </source>
</evidence>
<dbReference type="Pfam" id="PF07792">
    <property type="entry name" value="Afi1"/>
    <property type="match status" value="1"/>
</dbReference>
<accession>A0A4C2E5G1</accession>
<proteinExistence type="predicted"/>
<dbReference type="Proteomes" id="UP000301737">
    <property type="component" value="Unassembled WGS sequence"/>
</dbReference>
<feature type="compositionally biased region" description="Polar residues" evidence="1">
    <location>
        <begin position="766"/>
        <end position="784"/>
    </location>
</feature>
<dbReference type="GO" id="GO:0051666">
    <property type="term" value="P:actin cortical patch localization"/>
    <property type="evidence" value="ECO:0007669"/>
    <property type="project" value="TreeGrafter"/>
</dbReference>
<dbReference type="GO" id="GO:0005935">
    <property type="term" value="C:cellular bud neck"/>
    <property type="evidence" value="ECO:0007669"/>
    <property type="project" value="TreeGrafter"/>
</dbReference>
<dbReference type="AlphaFoldDB" id="A0A4C2E5G1"/>
<gene>
    <name evidence="3" type="ORF">ZYGM_003325</name>
</gene>
<evidence type="ECO:0000259" key="2">
    <source>
        <dbReference type="Pfam" id="PF07792"/>
    </source>
</evidence>
<dbReference type="Pfam" id="PF08616">
    <property type="entry name" value="SPA"/>
    <property type="match status" value="1"/>
</dbReference>
<organism evidence="3 4">
    <name type="scientific">Zygosaccharomyces mellis</name>
    <dbReference type="NCBI Taxonomy" id="42258"/>
    <lineage>
        <taxon>Eukaryota</taxon>
        <taxon>Fungi</taxon>
        <taxon>Dikarya</taxon>
        <taxon>Ascomycota</taxon>
        <taxon>Saccharomycotina</taxon>
        <taxon>Saccharomycetes</taxon>
        <taxon>Saccharomycetales</taxon>
        <taxon>Saccharomycetaceae</taxon>
        <taxon>Zygosaccharomyces</taxon>
    </lineage>
</organism>
<comment type="caution">
    <text evidence="3">The sequence shown here is derived from an EMBL/GenBank/DDBJ whole genome shotgun (WGS) entry which is preliminary data.</text>
</comment>
<dbReference type="EMBL" id="BIMX01000010">
    <property type="protein sequence ID" value="GCE99487.1"/>
    <property type="molecule type" value="Genomic_DNA"/>
</dbReference>
<evidence type="ECO:0000313" key="3">
    <source>
        <dbReference type="EMBL" id="GCE99487.1"/>
    </source>
</evidence>
<dbReference type="PANTHER" id="PTHR28245:SF1">
    <property type="entry name" value="ARF3-INTERACTING PROTEIN 1"/>
    <property type="match status" value="1"/>
</dbReference>
<protein>
    <recommendedName>
        <fullName evidence="2">Arf3-interacting protein 1 N-terminal domain-containing protein</fullName>
    </recommendedName>
</protein>
<dbReference type="InterPro" id="IPR052809">
    <property type="entry name" value="Actin_polarity_regulatory"/>
</dbReference>
<feature type="region of interest" description="Disordered" evidence="1">
    <location>
        <begin position="762"/>
        <end position="784"/>
    </location>
</feature>
<feature type="region of interest" description="Disordered" evidence="1">
    <location>
        <begin position="669"/>
        <end position="708"/>
    </location>
</feature>
<reference evidence="3 4" key="1">
    <citation type="submission" date="2019-01" db="EMBL/GenBank/DDBJ databases">
        <title>Draft Genome Sequencing of Zygosaccharomyces mellis Ca-7.</title>
        <authorList>
            <person name="Shiwa Y."/>
            <person name="Kanesaki Y."/>
            <person name="Ishige T."/>
            <person name="Mura K."/>
            <person name="Hori T."/>
            <person name="Tamura T."/>
        </authorList>
    </citation>
    <scope>NUCLEOTIDE SEQUENCE [LARGE SCALE GENOMIC DNA]</scope>
    <source>
        <strain evidence="3 4">Ca-7</strain>
    </source>
</reference>
<dbReference type="GO" id="GO:0005886">
    <property type="term" value="C:plasma membrane"/>
    <property type="evidence" value="ECO:0007669"/>
    <property type="project" value="TreeGrafter"/>
</dbReference>